<evidence type="ECO:0000256" key="4">
    <source>
        <dbReference type="ARBA" id="ARBA00022454"/>
    </source>
</evidence>
<organism evidence="9 10">
    <name type="scientific">Meloidogyne hapla</name>
    <name type="common">Root-knot nematode worm</name>
    <dbReference type="NCBI Taxonomy" id="6305"/>
    <lineage>
        <taxon>Eukaryota</taxon>
        <taxon>Metazoa</taxon>
        <taxon>Ecdysozoa</taxon>
        <taxon>Nematoda</taxon>
        <taxon>Chromadorea</taxon>
        <taxon>Rhabditida</taxon>
        <taxon>Tylenchina</taxon>
        <taxon>Tylenchomorpha</taxon>
        <taxon>Tylenchoidea</taxon>
        <taxon>Meloidogynidae</taxon>
        <taxon>Meloidogyninae</taxon>
        <taxon>Meloidogyne</taxon>
    </lineage>
</organism>
<dbReference type="GO" id="GO:0000781">
    <property type="term" value="C:chromosome, telomeric region"/>
    <property type="evidence" value="ECO:0007669"/>
    <property type="project" value="UniProtKB-SubCell"/>
</dbReference>
<dbReference type="Pfam" id="PF16686">
    <property type="entry name" value="POT1PC"/>
    <property type="match status" value="1"/>
</dbReference>
<dbReference type="WBParaSite" id="MhA1_Contig1318.frz3.gene6">
    <property type="protein sequence ID" value="MhA1_Contig1318.frz3.gene6"/>
    <property type="gene ID" value="MhA1_Contig1318.frz3.gene6"/>
</dbReference>
<dbReference type="AlphaFoldDB" id="A0A1I8B4K7"/>
<accession>A0A1I8B4K7</accession>
<comment type="subcellular location">
    <subcellularLocation>
        <location evidence="2">Chromosome</location>
        <location evidence="2">Telomere</location>
    </subcellularLocation>
    <subcellularLocation>
        <location evidence="1">Nucleus</location>
    </subcellularLocation>
</comment>
<dbReference type="SUPFAM" id="SSF50249">
    <property type="entry name" value="Nucleic acid-binding proteins"/>
    <property type="match status" value="1"/>
</dbReference>
<evidence type="ECO:0000256" key="1">
    <source>
        <dbReference type="ARBA" id="ARBA00004123"/>
    </source>
</evidence>
<proteinExistence type="inferred from homology"/>
<evidence type="ECO:0000256" key="5">
    <source>
        <dbReference type="ARBA" id="ARBA00022895"/>
    </source>
</evidence>
<evidence type="ECO:0000256" key="6">
    <source>
        <dbReference type="ARBA" id="ARBA00023125"/>
    </source>
</evidence>
<evidence type="ECO:0000259" key="8">
    <source>
        <dbReference type="Pfam" id="PF16686"/>
    </source>
</evidence>
<dbReference type="GO" id="GO:0005634">
    <property type="term" value="C:nucleus"/>
    <property type="evidence" value="ECO:0007669"/>
    <property type="project" value="UniProtKB-SubCell"/>
</dbReference>
<evidence type="ECO:0000313" key="9">
    <source>
        <dbReference type="Proteomes" id="UP000095281"/>
    </source>
</evidence>
<keyword evidence="4" id="KW-0158">Chromosome</keyword>
<feature type="domain" description="Protection of telomeres protein 1 ssDNA-binding" evidence="8">
    <location>
        <begin position="78"/>
        <end position="203"/>
    </location>
</feature>
<name>A0A1I8B4K7_MELHA</name>
<sequence>MIFLESTITISTTNNDENKLINSQVVSSSNSLDIQPIEQQNVYLDDSFMPDLHKYLSKWRQRGIFKLVQIDFHKRFLGQFVNLNCLVFSVIVPSQGLPVYLQICDGTKLPAPTKSINTRENCSQVQSALFDGNLDYENVREYFQVISCFDEFAEQAKTIQAGDIIQARNVHARTFFYPYHTFTLRGLNGQQNPFNRGIQLLARKGKTLFKEKRTIVMKNSI</sequence>
<evidence type="ECO:0000256" key="2">
    <source>
        <dbReference type="ARBA" id="ARBA00004574"/>
    </source>
</evidence>
<dbReference type="InterPro" id="IPR032042">
    <property type="entry name" value="POT1PC"/>
</dbReference>
<dbReference type="Gene3D" id="2.40.50.140">
    <property type="entry name" value="Nucleic acid-binding proteins"/>
    <property type="match status" value="1"/>
</dbReference>
<evidence type="ECO:0000313" key="10">
    <source>
        <dbReference type="WBParaSite" id="MhA1_Contig1318.frz3.gene6"/>
    </source>
</evidence>
<evidence type="ECO:0000256" key="7">
    <source>
        <dbReference type="ARBA" id="ARBA00023242"/>
    </source>
</evidence>
<dbReference type="InterPro" id="IPR012340">
    <property type="entry name" value="NA-bd_OB-fold"/>
</dbReference>
<dbReference type="Proteomes" id="UP000095281">
    <property type="component" value="Unplaced"/>
</dbReference>
<comment type="similarity">
    <text evidence="3">Belongs to the telombin family.</text>
</comment>
<keyword evidence="9" id="KW-1185">Reference proteome</keyword>
<reference evidence="10" key="1">
    <citation type="submission" date="2016-11" db="UniProtKB">
        <authorList>
            <consortium name="WormBaseParasite"/>
        </authorList>
    </citation>
    <scope>IDENTIFICATION</scope>
</reference>
<dbReference type="GO" id="GO:0043047">
    <property type="term" value="F:single-stranded telomeric DNA binding"/>
    <property type="evidence" value="ECO:0007669"/>
    <property type="project" value="InterPro"/>
</dbReference>
<keyword evidence="6" id="KW-0238">DNA-binding</keyword>
<evidence type="ECO:0000256" key="3">
    <source>
        <dbReference type="ARBA" id="ARBA00008442"/>
    </source>
</evidence>
<protein>
    <submittedName>
        <fullName evidence="10">POT1PC domain-containing protein</fullName>
    </submittedName>
</protein>
<keyword evidence="5" id="KW-0779">Telomere</keyword>
<keyword evidence="7" id="KW-0539">Nucleus</keyword>